<feature type="domain" description="DNA-directed DNA polymerase family A palm" evidence="20">
    <location>
        <begin position="685"/>
        <end position="891"/>
    </location>
</feature>
<dbReference type="SUPFAM" id="SSF88723">
    <property type="entry name" value="PIN domain-like"/>
    <property type="match status" value="1"/>
</dbReference>
<evidence type="ECO:0000256" key="5">
    <source>
        <dbReference type="ARBA" id="ARBA00022679"/>
    </source>
</evidence>
<dbReference type="FunFam" id="3.40.50.1010:FF:000001">
    <property type="entry name" value="DNA polymerase I"/>
    <property type="match status" value="1"/>
</dbReference>
<dbReference type="Pfam" id="PF02739">
    <property type="entry name" value="5_3_exonuc_N"/>
    <property type="match status" value="1"/>
</dbReference>
<dbReference type="NCBIfam" id="TIGR00593">
    <property type="entry name" value="pola"/>
    <property type="match status" value="1"/>
</dbReference>
<keyword evidence="14 17" id="KW-0234">DNA repair</keyword>
<dbReference type="InterPro" id="IPR020045">
    <property type="entry name" value="DNA_polI_H3TH"/>
</dbReference>
<keyword evidence="12 17" id="KW-0239">DNA-directed DNA polymerase</keyword>
<evidence type="ECO:0000313" key="21">
    <source>
        <dbReference type="EMBL" id="SHG64058.1"/>
    </source>
</evidence>
<dbReference type="SUPFAM" id="SSF47807">
    <property type="entry name" value="5' to 3' exonuclease, C-terminal subdomain"/>
    <property type="match status" value="1"/>
</dbReference>
<dbReference type="InterPro" id="IPR020046">
    <property type="entry name" value="5-3_exonucl_a-hlix_arch_N"/>
</dbReference>
<evidence type="ECO:0000256" key="6">
    <source>
        <dbReference type="ARBA" id="ARBA00022695"/>
    </source>
</evidence>
<gene>
    <name evidence="17" type="primary">polA</name>
    <name evidence="21" type="ORF">SAMN04488068_0884</name>
</gene>
<feature type="domain" description="5'-3' exonuclease" evidence="19">
    <location>
        <begin position="7"/>
        <end position="261"/>
    </location>
</feature>
<dbReference type="Gene3D" id="3.40.50.1010">
    <property type="entry name" value="5'-nuclease"/>
    <property type="match status" value="1"/>
</dbReference>
<dbReference type="SMART" id="SM00279">
    <property type="entry name" value="HhH2"/>
    <property type="match status" value="1"/>
</dbReference>
<evidence type="ECO:0000256" key="10">
    <source>
        <dbReference type="ARBA" id="ARBA00022801"/>
    </source>
</evidence>
<dbReference type="STRING" id="490188.SAMN04488068_0884"/>
<dbReference type="InterPro" id="IPR002421">
    <property type="entry name" value="5-3_exonuclease"/>
</dbReference>
<dbReference type="InterPro" id="IPR012337">
    <property type="entry name" value="RNaseH-like_sf"/>
</dbReference>
<dbReference type="PANTHER" id="PTHR10133:SF27">
    <property type="entry name" value="DNA POLYMERASE NU"/>
    <property type="match status" value="1"/>
</dbReference>
<proteinExistence type="inferred from homology"/>
<dbReference type="GO" id="GO:0003887">
    <property type="term" value="F:DNA-directed DNA polymerase activity"/>
    <property type="evidence" value="ECO:0007669"/>
    <property type="project" value="UniProtKB-UniRule"/>
</dbReference>
<dbReference type="InterPro" id="IPR036279">
    <property type="entry name" value="5-3_exonuclease_C_sf"/>
</dbReference>
<evidence type="ECO:0000256" key="12">
    <source>
        <dbReference type="ARBA" id="ARBA00022932"/>
    </source>
</evidence>
<dbReference type="InterPro" id="IPR029060">
    <property type="entry name" value="PIN-like_dom_sf"/>
</dbReference>
<dbReference type="SMART" id="SM00475">
    <property type="entry name" value="53EXOc"/>
    <property type="match status" value="1"/>
</dbReference>
<dbReference type="Pfam" id="PF01612">
    <property type="entry name" value="DNA_pol_A_exo1"/>
    <property type="match status" value="1"/>
</dbReference>
<dbReference type="CDD" id="cd06139">
    <property type="entry name" value="DNA_polA_I_Ecoli_like_exo"/>
    <property type="match status" value="1"/>
</dbReference>
<keyword evidence="22" id="KW-1185">Reference proteome</keyword>
<dbReference type="InterPro" id="IPR001098">
    <property type="entry name" value="DNA-dir_DNA_pol_A_palm_dom"/>
</dbReference>
<name>A0A1M5LGD0_9GAMM</name>
<dbReference type="AlphaFoldDB" id="A0A1M5LGD0"/>
<comment type="subunit">
    <text evidence="2">Single-chain monomer with multiple functions.</text>
</comment>
<feature type="domain" description="3'-5' exonuclease" evidence="18">
    <location>
        <begin position="329"/>
        <end position="516"/>
    </location>
</feature>
<dbReference type="PANTHER" id="PTHR10133">
    <property type="entry name" value="DNA POLYMERASE I"/>
    <property type="match status" value="1"/>
</dbReference>
<keyword evidence="10 17" id="KW-0378">Hydrolase</keyword>
<keyword evidence="6 17" id="KW-0548">Nucleotidyltransferase</keyword>
<dbReference type="InterPro" id="IPR002562">
    <property type="entry name" value="3'-5'_exonuclease_dom"/>
</dbReference>
<dbReference type="InterPro" id="IPR019760">
    <property type="entry name" value="DNA-dir_DNA_pol_A_CS"/>
</dbReference>
<keyword evidence="11 17" id="KW-0269">Exonuclease</keyword>
<sequence>MTAPTTHPLVLIDGSSWLFRAFHALPPLSNSRGEPTGAVYGMANMLKRLQREYQPQRICVVFDPKGPTFRNELYDQYKANRTETPPELSMQYGDVLALIKGLGLPMITVAGVEADDVIGTLALAGRQQGLHVLLVTGDKDMAQLVDEQTHMLDTMKNQRIDRQGVIDKFGVPPERIVDYLALVGDSSDNIPGVPGCGPKTAAKWIAEFGSVDDIIRRADEVKGKIGEKLRAALPILPLAYQLATIRCDVPLPLSIDELVPGARDDAALIALFRKLEFHRWREELEGVAATPSADLSITAQSDAPEAAAFAASGTNEIADVTVASPATQVEIVMDADSLDRLVDELTQAELICFDTETDSLDANQAGLVGLAFATRSGTGWYVPLAHNYLGAPDQLPMDLVITRLKPLLEDPQRPKLAQHGKYDINVLARHGIDVAGLAYDTMLESYVLDAAGNRHDMDTMAEKYLNHRTIHFEDVAGKGKGQITFNQVSIDKAAPYSAEDADITLRLHQTLYPRLAQVEPLERVFRTIEMPLVPVLATIERNGVHVDVPLLRRISVELAGRMDELQKQAFVLAETEFNLGSPKQLQVLLYDKFKLPVLAKTPKGDPSTAEETLEELAAQHPLPRLILDWRAMQKLRSTYAEQLPAAVNPRTQRIHTSYHQAVAATGRLSSSDPNLQNIPVRTAEGRRIRQAFVAEPGNALLSIDYSQIELRLMAHFSGDERLQQAFRSGLDVHQATAAEVFGLPLDQVGSDQRRAAKAINFGLIYGMSAFGLARQLGIGRNEAADYIDRFFGRYPGVKRFMDGTRESARVQGYVETLFGRRLYLPNINARNQGLRQYAERTAINAPLQGTAADLIKTTMIDLHHWLASAAPALRMIMQVHDELVFEGPEALIRDMAPAIADRMCRAAPLAVPLVADFGVARDWDQAHQAIGHARSA</sequence>
<dbReference type="SMART" id="SM00482">
    <property type="entry name" value="POLAc"/>
    <property type="match status" value="1"/>
</dbReference>
<protein>
    <recommendedName>
        <fullName evidence="4 16">DNA polymerase I</fullName>
        <ecNumber evidence="3 16">2.7.7.7</ecNumber>
    </recommendedName>
</protein>
<evidence type="ECO:0000256" key="17">
    <source>
        <dbReference type="RuleBase" id="RU004460"/>
    </source>
</evidence>
<dbReference type="NCBIfam" id="NF004397">
    <property type="entry name" value="PRK05755.1"/>
    <property type="match status" value="1"/>
</dbReference>
<dbReference type="Pfam" id="PF00476">
    <property type="entry name" value="DNA_pol_A"/>
    <property type="match status" value="1"/>
</dbReference>
<reference evidence="21 22" key="1">
    <citation type="submission" date="2016-11" db="EMBL/GenBank/DDBJ databases">
        <authorList>
            <person name="Jaros S."/>
            <person name="Januszkiewicz K."/>
            <person name="Wedrychowicz H."/>
        </authorList>
    </citation>
    <scope>NUCLEOTIDE SEQUENCE [LARGE SCALE GENOMIC DNA]</scope>
    <source>
        <strain evidence="21 22">CGMCC 1.7049</strain>
    </source>
</reference>
<dbReference type="FunFam" id="1.10.150.20:FF:000002">
    <property type="entry name" value="DNA polymerase I"/>
    <property type="match status" value="1"/>
</dbReference>
<evidence type="ECO:0000256" key="14">
    <source>
        <dbReference type="ARBA" id="ARBA00023204"/>
    </source>
</evidence>
<evidence type="ECO:0000256" key="15">
    <source>
        <dbReference type="ARBA" id="ARBA00049244"/>
    </source>
</evidence>
<keyword evidence="13 17" id="KW-0238">DNA-binding</keyword>
<comment type="function">
    <text evidence="17">In addition to polymerase activity, this DNA polymerase exhibits 3'-5' and 5'-3' exonuclease activity.</text>
</comment>
<evidence type="ECO:0000256" key="3">
    <source>
        <dbReference type="ARBA" id="ARBA00012417"/>
    </source>
</evidence>
<comment type="similarity">
    <text evidence="1 17">Belongs to the DNA polymerase type-A family.</text>
</comment>
<dbReference type="CDD" id="cd09859">
    <property type="entry name" value="PIN_53EXO"/>
    <property type="match status" value="1"/>
</dbReference>
<evidence type="ECO:0000256" key="16">
    <source>
        <dbReference type="NCBIfam" id="TIGR00593"/>
    </source>
</evidence>
<dbReference type="EMBL" id="FQWZ01000002">
    <property type="protein sequence ID" value="SHG64058.1"/>
    <property type="molecule type" value="Genomic_DNA"/>
</dbReference>
<dbReference type="Gene3D" id="1.20.1060.10">
    <property type="entry name" value="Taq DNA Polymerase, Chain T, domain 4"/>
    <property type="match status" value="1"/>
</dbReference>
<keyword evidence="7 17" id="KW-0235">DNA replication</keyword>
<dbReference type="GO" id="GO:0003677">
    <property type="term" value="F:DNA binding"/>
    <property type="evidence" value="ECO:0007669"/>
    <property type="project" value="UniProtKB-UniRule"/>
</dbReference>
<dbReference type="InterPro" id="IPR018320">
    <property type="entry name" value="DNA_polymerase_1"/>
</dbReference>
<dbReference type="InterPro" id="IPR008918">
    <property type="entry name" value="HhH2"/>
</dbReference>
<dbReference type="Gene3D" id="3.30.70.370">
    <property type="match status" value="1"/>
</dbReference>
<dbReference type="EC" id="2.7.7.7" evidence="3 16"/>
<dbReference type="CDD" id="cd08637">
    <property type="entry name" value="DNA_pol_A_pol_I_C"/>
    <property type="match status" value="1"/>
</dbReference>
<dbReference type="Pfam" id="PF01367">
    <property type="entry name" value="5_3_exonuc"/>
    <property type="match status" value="1"/>
</dbReference>
<evidence type="ECO:0000256" key="4">
    <source>
        <dbReference type="ARBA" id="ARBA00020311"/>
    </source>
</evidence>
<dbReference type="InterPro" id="IPR043502">
    <property type="entry name" value="DNA/RNA_pol_sf"/>
</dbReference>
<keyword evidence="5 17" id="KW-0808">Transferase</keyword>
<dbReference type="OrthoDB" id="9806424at2"/>
<dbReference type="GO" id="GO:0008409">
    <property type="term" value="F:5'-3' exonuclease activity"/>
    <property type="evidence" value="ECO:0007669"/>
    <property type="project" value="UniProtKB-UniRule"/>
</dbReference>
<dbReference type="Gene3D" id="1.10.150.20">
    <property type="entry name" value="5' to 3' exonuclease, C-terminal subdomain"/>
    <property type="match status" value="2"/>
</dbReference>
<evidence type="ECO:0000256" key="11">
    <source>
        <dbReference type="ARBA" id="ARBA00022839"/>
    </source>
</evidence>
<dbReference type="SUPFAM" id="SSF56672">
    <property type="entry name" value="DNA/RNA polymerases"/>
    <property type="match status" value="1"/>
</dbReference>
<dbReference type="Proteomes" id="UP000199758">
    <property type="component" value="Unassembled WGS sequence"/>
</dbReference>
<dbReference type="Gene3D" id="3.30.420.10">
    <property type="entry name" value="Ribonuclease H-like superfamily/Ribonuclease H"/>
    <property type="match status" value="1"/>
</dbReference>
<comment type="catalytic activity">
    <reaction evidence="15 17">
        <text>DNA(n) + a 2'-deoxyribonucleoside 5'-triphosphate = DNA(n+1) + diphosphate</text>
        <dbReference type="Rhea" id="RHEA:22508"/>
        <dbReference type="Rhea" id="RHEA-COMP:17339"/>
        <dbReference type="Rhea" id="RHEA-COMP:17340"/>
        <dbReference type="ChEBI" id="CHEBI:33019"/>
        <dbReference type="ChEBI" id="CHEBI:61560"/>
        <dbReference type="ChEBI" id="CHEBI:173112"/>
        <dbReference type="EC" id="2.7.7.7"/>
    </reaction>
</comment>
<dbReference type="GO" id="GO:0006261">
    <property type="term" value="P:DNA-templated DNA replication"/>
    <property type="evidence" value="ECO:0007669"/>
    <property type="project" value="UniProtKB-UniRule"/>
</dbReference>
<accession>A0A1M5LGD0</accession>
<dbReference type="FunFam" id="3.30.420.10:FF:000026">
    <property type="entry name" value="DNA polymerase I"/>
    <property type="match status" value="1"/>
</dbReference>
<keyword evidence="9 17" id="KW-0227">DNA damage</keyword>
<dbReference type="CDD" id="cd09898">
    <property type="entry name" value="H3TH_53EXO"/>
    <property type="match status" value="1"/>
</dbReference>
<evidence type="ECO:0000259" key="18">
    <source>
        <dbReference type="SMART" id="SM00474"/>
    </source>
</evidence>
<evidence type="ECO:0000256" key="13">
    <source>
        <dbReference type="ARBA" id="ARBA00023125"/>
    </source>
</evidence>
<dbReference type="GO" id="GO:0008408">
    <property type="term" value="F:3'-5' exonuclease activity"/>
    <property type="evidence" value="ECO:0007669"/>
    <property type="project" value="UniProtKB-UniRule"/>
</dbReference>
<evidence type="ECO:0000256" key="7">
    <source>
        <dbReference type="ARBA" id="ARBA00022705"/>
    </source>
</evidence>
<dbReference type="GO" id="GO:0006302">
    <property type="term" value="P:double-strand break repair"/>
    <property type="evidence" value="ECO:0007669"/>
    <property type="project" value="TreeGrafter"/>
</dbReference>
<evidence type="ECO:0000256" key="9">
    <source>
        <dbReference type="ARBA" id="ARBA00022763"/>
    </source>
</evidence>
<dbReference type="SUPFAM" id="SSF53098">
    <property type="entry name" value="Ribonuclease H-like"/>
    <property type="match status" value="1"/>
</dbReference>
<dbReference type="FunFam" id="1.10.150.20:FF:000003">
    <property type="entry name" value="DNA polymerase I"/>
    <property type="match status" value="1"/>
</dbReference>
<dbReference type="FunFam" id="1.20.1060.10:FF:000001">
    <property type="entry name" value="DNA polymerase I"/>
    <property type="match status" value="1"/>
</dbReference>
<organism evidence="21 22">
    <name type="scientific">Hydrocarboniphaga daqingensis</name>
    <dbReference type="NCBI Taxonomy" id="490188"/>
    <lineage>
        <taxon>Bacteria</taxon>
        <taxon>Pseudomonadati</taxon>
        <taxon>Pseudomonadota</taxon>
        <taxon>Gammaproteobacteria</taxon>
        <taxon>Nevskiales</taxon>
        <taxon>Nevskiaceae</taxon>
        <taxon>Hydrocarboniphaga</taxon>
    </lineage>
</organism>
<evidence type="ECO:0000313" key="22">
    <source>
        <dbReference type="Proteomes" id="UP000199758"/>
    </source>
</evidence>
<evidence type="ECO:0000256" key="2">
    <source>
        <dbReference type="ARBA" id="ARBA00011541"/>
    </source>
</evidence>
<evidence type="ECO:0000259" key="20">
    <source>
        <dbReference type="SMART" id="SM00482"/>
    </source>
</evidence>
<evidence type="ECO:0000256" key="1">
    <source>
        <dbReference type="ARBA" id="ARBA00007705"/>
    </source>
</evidence>
<dbReference type="InterPro" id="IPR036397">
    <property type="entry name" value="RNaseH_sf"/>
</dbReference>
<dbReference type="PROSITE" id="PS00447">
    <property type="entry name" value="DNA_POLYMERASE_A"/>
    <property type="match status" value="1"/>
</dbReference>
<dbReference type="RefSeq" id="WP_072894543.1">
    <property type="nucleotide sequence ID" value="NZ_FQWZ01000002.1"/>
</dbReference>
<dbReference type="SMART" id="SM00474">
    <property type="entry name" value="35EXOc"/>
    <property type="match status" value="1"/>
</dbReference>
<dbReference type="PRINTS" id="PR00868">
    <property type="entry name" value="DNAPOLI"/>
</dbReference>
<evidence type="ECO:0000256" key="8">
    <source>
        <dbReference type="ARBA" id="ARBA00022722"/>
    </source>
</evidence>
<dbReference type="InterPro" id="IPR002298">
    <property type="entry name" value="DNA_polymerase_A"/>
</dbReference>
<evidence type="ECO:0000259" key="19">
    <source>
        <dbReference type="SMART" id="SM00475"/>
    </source>
</evidence>
<keyword evidence="8" id="KW-0540">Nuclease</keyword>